<dbReference type="NCBIfam" id="TIGR01571">
    <property type="entry name" value="A_thal_Cys_rich"/>
    <property type="match status" value="1"/>
</dbReference>
<proteinExistence type="predicted"/>
<keyword evidence="1" id="KW-0812">Transmembrane</keyword>
<dbReference type="Proteomes" id="UP000028582">
    <property type="component" value="Unassembled WGS sequence"/>
</dbReference>
<evidence type="ECO:0000256" key="1">
    <source>
        <dbReference type="SAM" id="Phobius"/>
    </source>
</evidence>
<evidence type="ECO:0000313" key="3">
    <source>
        <dbReference type="Proteomes" id="UP000028582"/>
    </source>
</evidence>
<dbReference type="Pfam" id="PF04749">
    <property type="entry name" value="PLAC8"/>
    <property type="match status" value="1"/>
</dbReference>
<feature type="transmembrane region" description="Helical" evidence="1">
    <location>
        <begin position="101"/>
        <end position="129"/>
    </location>
</feature>
<dbReference type="PANTHER" id="PTHR15907">
    <property type="entry name" value="DUF614 FAMILY PROTEIN-RELATED"/>
    <property type="match status" value="1"/>
</dbReference>
<keyword evidence="1" id="KW-0472">Membrane</keyword>
<dbReference type="AlphaFoldDB" id="A0A080ZVK2"/>
<sequence>MSEPITVETPKATPRVAYAIQLDEKLSPEVAVPCTPQGNGPSAFKRVNGDIVLGIATGYWATNFFGCFDHLVPNALMATLCPCVSVAQITSRLGMVPYRTALLFFALLCSLELATVALTIEQLVSVVILGHNVSYHYYHAHRLEDERPAINAIFLTITLLTHSTFAAALWMIRKRIRCQFQIPGSSANDCVSATCCPCFATAQMATHIKSYKPRSCTFGPVDTLPRYQ</sequence>
<feature type="transmembrane region" description="Helical" evidence="1">
    <location>
        <begin position="149"/>
        <end position="172"/>
    </location>
</feature>
<organism evidence="2 3">
    <name type="scientific">Phytophthora nicotianae P1976</name>
    <dbReference type="NCBI Taxonomy" id="1317066"/>
    <lineage>
        <taxon>Eukaryota</taxon>
        <taxon>Sar</taxon>
        <taxon>Stramenopiles</taxon>
        <taxon>Oomycota</taxon>
        <taxon>Peronosporomycetes</taxon>
        <taxon>Peronosporales</taxon>
        <taxon>Peronosporaceae</taxon>
        <taxon>Phytophthora</taxon>
    </lineage>
</organism>
<name>A0A080ZVK2_PHYNI</name>
<gene>
    <name evidence="2" type="ORF">F444_12878</name>
</gene>
<protein>
    <submittedName>
        <fullName evidence="2">Uncharacterized protein</fullName>
    </submittedName>
</protein>
<dbReference type="InterPro" id="IPR006461">
    <property type="entry name" value="PLAC_motif_containing"/>
</dbReference>
<evidence type="ECO:0000313" key="2">
    <source>
        <dbReference type="EMBL" id="ETO70663.1"/>
    </source>
</evidence>
<keyword evidence="1" id="KW-1133">Transmembrane helix</keyword>
<dbReference type="OrthoDB" id="100091at2759"/>
<accession>A0A080ZVK2</accession>
<reference evidence="2 3" key="1">
    <citation type="submission" date="2013-11" db="EMBL/GenBank/DDBJ databases">
        <title>The Genome Sequence of Phytophthora parasitica P1976.</title>
        <authorList>
            <consortium name="The Broad Institute Genomics Platform"/>
            <person name="Russ C."/>
            <person name="Tyler B."/>
            <person name="Panabieres F."/>
            <person name="Shan W."/>
            <person name="Tripathy S."/>
            <person name="Grunwald N."/>
            <person name="Machado M."/>
            <person name="Johnson C.S."/>
            <person name="Walker B."/>
            <person name="Young S."/>
            <person name="Zeng Q."/>
            <person name="Gargeya S."/>
            <person name="Fitzgerald M."/>
            <person name="Haas B."/>
            <person name="Abouelleil A."/>
            <person name="Allen A.W."/>
            <person name="Alvarado L."/>
            <person name="Arachchi H.M."/>
            <person name="Berlin A.M."/>
            <person name="Chapman S.B."/>
            <person name="Gainer-Dewar J."/>
            <person name="Goldberg J."/>
            <person name="Griggs A."/>
            <person name="Gujja S."/>
            <person name="Hansen M."/>
            <person name="Howarth C."/>
            <person name="Imamovic A."/>
            <person name="Ireland A."/>
            <person name="Larimer J."/>
            <person name="McCowan C."/>
            <person name="Murphy C."/>
            <person name="Pearson M."/>
            <person name="Poon T.W."/>
            <person name="Priest M."/>
            <person name="Roberts A."/>
            <person name="Saif S."/>
            <person name="Shea T."/>
            <person name="Sisk P."/>
            <person name="Sykes S."/>
            <person name="Wortman J."/>
            <person name="Nusbaum C."/>
            <person name="Birren B."/>
        </authorList>
    </citation>
    <scope>NUCLEOTIDE SEQUENCE [LARGE SCALE GENOMIC DNA]</scope>
    <source>
        <strain evidence="2 3">P1976</strain>
    </source>
</reference>
<dbReference type="EMBL" id="ANJA01002298">
    <property type="protein sequence ID" value="ETO70663.1"/>
    <property type="molecule type" value="Genomic_DNA"/>
</dbReference>
<comment type="caution">
    <text evidence="2">The sequence shown here is derived from an EMBL/GenBank/DDBJ whole genome shotgun (WGS) entry which is preliminary data.</text>
</comment>